<dbReference type="Proteomes" id="UP001229209">
    <property type="component" value="Unassembled WGS sequence"/>
</dbReference>
<comment type="caution">
    <text evidence="1">The sequence shown here is derived from an EMBL/GenBank/DDBJ whole genome shotgun (WGS) entry which is preliminary data.</text>
</comment>
<evidence type="ECO:0000313" key="2">
    <source>
        <dbReference type="Proteomes" id="UP001229209"/>
    </source>
</evidence>
<dbReference type="EMBL" id="JAURUO010000001">
    <property type="protein sequence ID" value="MDP9727193.1"/>
    <property type="molecule type" value="Genomic_DNA"/>
</dbReference>
<sequence>MKKHHRHRPIVIILHPGEKILVKCEKKHRCHR</sequence>
<name>A0ABT9LSF3_9BACL</name>
<evidence type="ECO:0000313" key="1">
    <source>
        <dbReference type="EMBL" id="MDP9727193.1"/>
    </source>
</evidence>
<proteinExistence type="predicted"/>
<protein>
    <submittedName>
        <fullName evidence="1">Uncharacterized protein</fullName>
    </submittedName>
</protein>
<organism evidence="1 2">
    <name type="scientific">Alicyclobacillus tolerans</name>
    <dbReference type="NCBI Taxonomy" id="90970"/>
    <lineage>
        <taxon>Bacteria</taxon>
        <taxon>Bacillati</taxon>
        <taxon>Bacillota</taxon>
        <taxon>Bacilli</taxon>
        <taxon>Bacillales</taxon>
        <taxon>Alicyclobacillaceae</taxon>
        <taxon>Alicyclobacillus</taxon>
    </lineage>
</organism>
<accession>A0ABT9LSF3</accession>
<gene>
    <name evidence="1" type="ORF">J2S04_000115</name>
</gene>
<reference evidence="1 2" key="1">
    <citation type="submission" date="2023-07" db="EMBL/GenBank/DDBJ databases">
        <title>Genomic Encyclopedia of Type Strains, Phase IV (KMG-IV): sequencing the most valuable type-strain genomes for metagenomic binning, comparative biology and taxonomic classification.</title>
        <authorList>
            <person name="Goeker M."/>
        </authorList>
    </citation>
    <scope>NUCLEOTIDE SEQUENCE [LARGE SCALE GENOMIC DNA]</scope>
    <source>
        <strain evidence="1 2">DSM 25924</strain>
    </source>
</reference>
<keyword evidence="2" id="KW-1185">Reference proteome</keyword>